<evidence type="ECO:0000256" key="4">
    <source>
        <dbReference type="ARBA" id="ARBA00022723"/>
    </source>
</evidence>
<evidence type="ECO:0000256" key="7">
    <source>
        <dbReference type="ARBA" id="ARBA00038093"/>
    </source>
</evidence>
<dbReference type="GO" id="GO:0000287">
    <property type="term" value="F:magnesium ion binding"/>
    <property type="evidence" value="ECO:0007669"/>
    <property type="project" value="UniProtKB-UniRule"/>
</dbReference>
<keyword evidence="3 8" id="KW-0540">Nuclease</keyword>
<evidence type="ECO:0000256" key="2">
    <source>
        <dbReference type="ARBA" id="ARBA00022649"/>
    </source>
</evidence>
<dbReference type="InterPro" id="IPR050556">
    <property type="entry name" value="Type_II_TA_system_RNase"/>
</dbReference>
<organism evidence="10 11">
    <name type="scientific">Thalassobacter stenotrophicus</name>
    <dbReference type="NCBI Taxonomy" id="266809"/>
    <lineage>
        <taxon>Bacteria</taxon>
        <taxon>Pseudomonadati</taxon>
        <taxon>Pseudomonadota</taxon>
        <taxon>Alphaproteobacteria</taxon>
        <taxon>Rhodobacterales</taxon>
        <taxon>Roseobacteraceae</taxon>
        <taxon>Thalassobacter</taxon>
    </lineage>
</organism>
<dbReference type="Proteomes" id="UP000051298">
    <property type="component" value="Unassembled WGS sequence"/>
</dbReference>
<dbReference type="Gene3D" id="3.40.50.1010">
    <property type="entry name" value="5'-nuclease"/>
    <property type="match status" value="1"/>
</dbReference>
<dbReference type="InterPro" id="IPR002716">
    <property type="entry name" value="PIN_dom"/>
</dbReference>
<keyword evidence="4 8" id="KW-0479">Metal-binding</keyword>
<keyword evidence="6 8" id="KW-0460">Magnesium</keyword>
<dbReference type="PANTHER" id="PTHR33653:SF1">
    <property type="entry name" value="RIBONUCLEASE VAPC2"/>
    <property type="match status" value="1"/>
</dbReference>
<dbReference type="GO" id="GO:0090729">
    <property type="term" value="F:toxin activity"/>
    <property type="evidence" value="ECO:0007669"/>
    <property type="project" value="UniProtKB-KW"/>
</dbReference>
<reference evidence="10 11" key="1">
    <citation type="submission" date="2015-09" db="EMBL/GenBank/DDBJ databases">
        <authorList>
            <consortium name="Swine Surveillance"/>
        </authorList>
    </citation>
    <scope>NUCLEOTIDE SEQUENCE [LARGE SCALE GENOMIC DNA]</scope>
    <source>
        <strain evidence="10 11">CECT 5294</strain>
    </source>
</reference>
<dbReference type="PANTHER" id="PTHR33653">
    <property type="entry name" value="RIBONUCLEASE VAPC2"/>
    <property type="match status" value="1"/>
</dbReference>
<dbReference type="SUPFAM" id="SSF88723">
    <property type="entry name" value="PIN domain-like"/>
    <property type="match status" value="1"/>
</dbReference>
<name>A0A0N7LSW4_9RHOB</name>
<evidence type="ECO:0000313" key="10">
    <source>
        <dbReference type="EMBL" id="CUH59026.1"/>
    </source>
</evidence>
<evidence type="ECO:0000256" key="6">
    <source>
        <dbReference type="ARBA" id="ARBA00022842"/>
    </source>
</evidence>
<evidence type="ECO:0000256" key="8">
    <source>
        <dbReference type="HAMAP-Rule" id="MF_00265"/>
    </source>
</evidence>
<feature type="binding site" evidence="8">
    <location>
        <position position="104"/>
    </location>
    <ligand>
        <name>Mg(2+)</name>
        <dbReference type="ChEBI" id="CHEBI:18420"/>
    </ligand>
</feature>
<keyword evidence="5 8" id="KW-0378">Hydrolase</keyword>
<comment type="similarity">
    <text evidence="7 8">Belongs to the PINc/VapC protein family.</text>
</comment>
<evidence type="ECO:0000256" key="3">
    <source>
        <dbReference type="ARBA" id="ARBA00022722"/>
    </source>
</evidence>
<sequence length="146" mass="16075">MYLLDTNVISELRKVGDGKADAAVVAWVSKIDAGEMFISALTLMELEIGILRVERRDAEQGVRLRAWFETQVCPEFEERTLSVDAAIARRCARLHVPNPKSERDALIAATALEHGLTVVTRNLMDFAATRGSLIDPWQSGAAQPPS</sequence>
<keyword evidence="8" id="KW-0800">Toxin</keyword>
<protein>
    <recommendedName>
        <fullName evidence="8">Ribonuclease VapC</fullName>
        <shortName evidence="8">RNase VapC</shortName>
        <ecNumber evidence="8">3.1.-.-</ecNumber>
    </recommendedName>
    <alternativeName>
        <fullName evidence="8">Toxin VapC</fullName>
    </alternativeName>
</protein>
<feature type="domain" description="PIN" evidence="9">
    <location>
        <begin position="2"/>
        <end position="123"/>
    </location>
</feature>
<dbReference type="GO" id="GO:0016787">
    <property type="term" value="F:hydrolase activity"/>
    <property type="evidence" value="ECO:0007669"/>
    <property type="project" value="UniProtKB-KW"/>
</dbReference>
<dbReference type="AlphaFoldDB" id="A0A0N7LSW4"/>
<dbReference type="CDD" id="cd18746">
    <property type="entry name" value="PIN_VapC4-5_FitB-like"/>
    <property type="match status" value="1"/>
</dbReference>
<dbReference type="HAMAP" id="MF_00265">
    <property type="entry name" value="VapC_Nob1"/>
    <property type="match status" value="1"/>
</dbReference>
<comment type="function">
    <text evidence="8">Toxic component of a toxin-antitoxin (TA) system. An RNase.</text>
</comment>
<dbReference type="GO" id="GO:0004540">
    <property type="term" value="F:RNA nuclease activity"/>
    <property type="evidence" value="ECO:0007669"/>
    <property type="project" value="InterPro"/>
</dbReference>
<feature type="binding site" evidence="8">
    <location>
        <position position="5"/>
    </location>
    <ligand>
        <name>Mg(2+)</name>
        <dbReference type="ChEBI" id="CHEBI:18420"/>
    </ligand>
</feature>
<dbReference type="Pfam" id="PF01850">
    <property type="entry name" value="PIN"/>
    <property type="match status" value="1"/>
</dbReference>
<evidence type="ECO:0000313" key="11">
    <source>
        <dbReference type="Proteomes" id="UP000051298"/>
    </source>
</evidence>
<evidence type="ECO:0000256" key="1">
    <source>
        <dbReference type="ARBA" id="ARBA00001946"/>
    </source>
</evidence>
<dbReference type="InterPro" id="IPR029060">
    <property type="entry name" value="PIN-like_dom_sf"/>
</dbReference>
<evidence type="ECO:0000259" key="9">
    <source>
        <dbReference type="Pfam" id="PF01850"/>
    </source>
</evidence>
<comment type="cofactor">
    <cofactor evidence="1 8">
        <name>Mg(2+)</name>
        <dbReference type="ChEBI" id="CHEBI:18420"/>
    </cofactor>
</comment>
<gene>
    <name evidence="10" type="primary">fitB</name>
    <name evidence="8" type="synonym">vapC</name>
    <name evidence="10" type="ORF">THS5294_00307</name>
</gene>
<keyword evidence="2 8" id="KW-1277">Toxin-antitoxin system</keyword>
<dbReference type="EC" id="3.1.-.-" evidence="8"/>
<dbReference type="RefSeq" id="WP_058122338.1">
    <property type="nucleotide sequence ID" value="NZ_CYRX01000008.1"/>
</dbReference>
<evidence type="ECO:0000256" key="5">
    <source>
        <dbReference type="ARBA" id="ARBA00022801"/>
    </source>
</evidence>
<accession>A0A0N7LSW4</accession>
<proteinExistence type="inferred from homology"/>
<dbReference type="EMBL" id="CYRX01000008">
    <property type="protein sequence ID" value="CUH59026.1"/>
    <property type="molecule type" value="Genomic_DNA"/>
</dbReference>
<dbReference type="InterPro" id="IPR022907">
    <property type="entry name" value="VapC_family"/>
</dbReference>